<name>A0A1S1J8Q1_9FLAO</name>
<sequence length="159" mass="18678">MSTIKKIFIVLFLNCFCLSFSQGEKKRNSKIVFLDLKSKAVKEYTIDKDTMKARFSIYVKKYESKEERDKATEVYKDMVKNIRTSGINPSEVRLPTFSIGFYSWGGKPEKLKSLKGIKFITIKQFQDSIYFVKDPSYIIHQLKDGTYLKWKTYTMEVVD</sequence>
<evidence type="ECO:0000313" key="4">
    <source>
        <dbReference type="Proteomes" id="UP000198319"/>
    </source>
</evidence>
<evidence type="ECO:0000313" key="1">
    <source>
        <dbReference type="EMBL" id="OHT47042.1"/>
    </source>
</evidence>
<dbReference type="RefSeq" id="WP_070905742.1">
    <property type="nucleotide sequence ID" value="NZ_MIKE01000007.1"/>
</dbReference>
<dbReference type="Proteomes" id="UP000180252">
    <property type="component" value="Unassembled WGS sequence"/>
</dbReference>
<dbReference type="EMBL" id="MIKE01000007">
    <property type="protein sequence ID" value="OHT47042.1"/>
    <property type="molecule type" value="Genomic_DNA"/>
</dbReference>
<proteinExistence type="predicted"/>
<evidence type="ECO:0000313" key="3">
    <source>
        <dbReference type="Proteomes" id="UP000180252"/>
    </source>
</evidence>
<comment type="caution">
    <text evidence="1">The sequence shown here is derived from an EMBL/GenBank/DDBJ whole genome shotgun (WGS) entry which is preliminary data.</text>
</comment>
<reference evidence="3" key="2">
    <citation type="submission" date="2016-09" db="EMBL/GenBank/DDBJ databases">
        <authorList>
            <person name="Chen S."/>
            <person name="Walker E."/>
        </authorList>
    </citation>
    <scope>NUCLEOTIDE SEQUENCE [LARGE SCALE GENOMIC DNA]</scope>
    <source>
        <strain evidence="3">MSU</strain>
    </source>
</reference>
<dbReference type="AlphaFoldDB" id="A0A1S1J8Q1"/>
<evidence type="ECO:0000313" key="2">
    <source>
        <dbReference type="EMBL" id="OXB14396.1"/>
    </source>
</evidence>
<accession>A0A1S1J8Q1</accession>
<gene>
    <name evidence="2" type="ORF">B0A71_21690</name>
    <name evidence="1" type="ORF">BHE19_21900</name>
</gene>
<protein>
    <submittedName>
        <fullName evidence="1">Uncharacterized protein</fullName>
    </submittedName>
</protein>
<dbReference type="STRING" id="1278819.BHE19_21900"/>
<reference evidence="1" key="1">
    <citation type="submission" date="2016-09" db="EMBL/GenBank/DDBJ databases">
        <authorList>
            <person name="Capua I."/>
            <person name="De Benedictis P."/>
            <person name="Joannis T."/>
            <person name="Lombin L.H."/>
            <person name="Cattoli G."/>
        </authorList>
    </citation>
    <scope>NUCLEOTIDE SEQUENCE [LARGE SCALE GENOMIC DNA]</scope>
    <source>
        <strain evidence="1">MSU</strain>
    </source>
</reference>
<keyword evidence="4" id="KW-1185">Reference proteome</keyword>
<dbReference type="OrthoDB" id="1358253at2"/>
<reference evidence="2 4" key="3">
    <citation type="submission" date="2016-11" db="EMBL/GenBank/DDBJ databases">
        <title>Whole genomes of Flavobacteriaceae.</title>
        <authorList>
            <person name="Stine C."/>
            <person name="Li C."/>
            <person name="Tadesse D."/>
        </authorList>
    </citation>
    <scope>NUCLEOTIDE SEQUENCE [LARGE SCALE GENOMIC DNA]</scope>
    <source>
        <strain evidence="2 4">ATCC BAA-2541</strain>
    </source>
</reference>
<dbReference type="Proteomes" id="UP000198319">
    <property type="component" value="Unassembled WGS sequence"/>
</dbReference>
<organism evidence="1 3">
    <name type="scientific">Flavobacterium tructae</name>
    <dbReference type="NCBI Taxonomy" id="1114873"/>
    <lineage>
        <taxon>Bacteria</taxon>
        <taxon>Pseudomonadati</taxon>
        <taxon>Bacteroidota</taxon>
        <taxon>Flavobacteriia</taxon>
        <taxon>Flavobacteriales</taxon>
        <taxon>Flavobacteriaceae</taxon>
        <taxon>Flavobacterium</taxon>
    </lineage>
</organism>
<dbReference type="EMBL" id="MUHG01000038">
    <property type="protein sequence ID" value="OXB14396.1"/>
    <property type="molecule type" value="Genomic_DNA"/>
</dbReference>